<keyword evidence="3" id="KW-1003">Cell membrane</keyword>
<dbReference type="InterPro" id="IPR036378">
    <property type="entry name" value="FAS1_dom_sf"/>
</dbReference>
<dbReference type="FunFam" id="2.30.180.10:FF:000015">
    <property type="entry name" value="Fasciclin-like arabinogalactan protein 3"/>
    <property type="match status" value="1"/>
</dbReference>
<sequence>MCGKMGFKSSSFLCLAIFFAISSSIHAFNITKLLGQNPDFSTFNNYLTETKLVDQINSRNTITVLALSNAAISSISGKSPQVIKAILSTHVILDFFDEKKLMEAHNTGELLTTLYQSSGLAVNQQGFLRVKLIGEGALAFGSAVKDAPIDDELVQTVLSQPYNISILEIVKPIVAPGIDSQTPPEGAKAPAAASAKAPVPTKGAKADAPTPSSEEVTSPPSPSEVVTDSPAEAPTADAPGAGDAKTHHSSSSRTVVGLVGAVMCFASLLAVM</sequence>
<keyword evidence="5 12" id="KW-0732">Signal</keyword>
<feature type="domain" description="FAS1" evidence="13">
    <location>
        <begin position="27"/>
        <end position="158"/>
    </location>
</feature>
<dbReference type="PROSITE" id="PS50213">
    <property type="entry name" value="FAS1"/>
    <property type="match status" value="1"/>
</dbReference>
<reference evidence="14 15" key="1">
    <citation type="journal article" date="2014" name="Am. J. Bot.">
        <title>Genome assembly and annotation for red clover (Trifolium pratense; Fabaceae).</title>
        <authorList>
            <person name="Istvanek J."/>
            <person name="Jaros M."/>
            <person name="Krenek A."/>
            <person name="Repkova J."/>
        </authorList>
    </citation>
    <scope>NUCLEOTIDE SEQUENCE [LARGE SCALE GENOMIC DNA]</scope>
    <source>
        <strain evidence="15">cv. Tatra</strain>
        <tissue evidence="14">Young leaves</tissue>
    </source>
</reference>
<dbReference type="AlphaFoldDB" id="A0A2K3L7A6"/>
<evidence type="ECO:0000256" key="7">
    <source>
        <dbReference type="ARBA" id="ARBA00023136"/>
    </source>
</evidence>
<evidence type="ECO:0000313" key="14">
    <source>
        <dbReference type="EMBL" id="PNX74410.1"/>
    </source>
</evidence>
<keyword evidence="9" id="KW-0449">Lipoprotein</keyword>
<feature type="chain" id="PRO_5014378531" evidence="12">
    <location>
        <begin position="28"/>
        <end position="272"/>
    </location>
</feature>
<feature type="compositionally biased region" description="Low complexity" evidence="11">
    <location>
        <begin position="183"/>
        <end position="202"/>
    </location>
</feature>
<name>A0A2K3L7A6_TRIPR</name>
<dbReference type="InterPro" id="IPR033254">
    <property type="entry name" value="Plant_FLA"/>
</dbReference>
<dbReference type="ExpressionAtlas" id="A0A2K3L7A6">
    <property type="expression patterns" value="baseline"/>
</dbReference>
<feature type="signal peptide" evidence="12">
    <location>
        <begin position="1"/>
        <end position="27"/>
    </location>
</feature>
<evidence type="ECO:0000256" key="3">
    <source>
        <dbReference type="ARBA" id="ARBA00022475"/>
    </source>
</evidence>
<organism evidence="14 15">
    <name type="scientific">Trifolium pratense</name>
    <name type="common">Red clover</name>
    <dbReference type="NCBI Taxonomy" id="57577"/>
    <lineage>
        <taxon>Eukaryota</taxon>
        <taxon>Viridiplantae</taxon>
        <taxon>Streptophyta</taxon>
        <taxon>Embryophyta</taxon>
        <taxon>Tracheophyta</taxon>
        <taxon>Spermatophyta</taxon>
        <taxon>Magnoliopsida</taxon>
        <taxon>eudicotyledons</taxon>
        <taxon>Gunneridae</taxon>
        <taxon>Pentapetalae</taxon>
        <taxon>rosids</taxon>
        <taxon>fabids</taxon>
        <taxon>Fabales</taxon>
        <taxon>Fabaceae</taxon>
        <taxon>Papilionoideae</taxon>
        <taxon>50 kb inversion clade</taxon>
        <taxon>NPAAA clade</taxon>
        <taxon>Hologalegina</taxon>
        <taxon>IRL clade</taxon>
        <taxon>Trifolieae</taxon>
        <taxon>Trifolium</taxon>
    </lineage>
</organism>
<dbReference type="SUPFAM" id="SSF82153">
    <property type="entry name" value="FAS1 domain"/>
    <property type="match status" value="1"/>
</dbReference>
<evidence type="ECO:0000256" key="5">
    <source>
        <dbReference type="ARBA" id="ARBA00022729"/>
    </source>
</evidence>
<evidence type="ECO:0000256" key="10">
    <source>
        <dbReference type="ARBA" id="ARBA00024686"/>
    </source>
</evidence>
<feature type="region of interest" description="Disordered" evidence="11">
    <location>
        <begin position="181"/>
        <end position="252"/>
    </location>
</feature>
<keyword evidence="4" id="KW-0336">GPI-anchor</keyword>
<dbReference type="Gene3D" id="2.30.180.10">
    <property type="entry name" value="FAS1 domain"/>
    <property type="match status" value="1"/>
</dbReference>
<dbReference type="Proteomes" id="UP000236291">
    <property type="component" value="Unassembled WGS sequence"/>
</dbReference>
<evidence type="ECO:0000256" key="6">
    <source>
        <dbReference type="ARBA" id="ARBA00022974"/>
    </source>
</evidence>
<dbReference type="OrthoDB" id="694090at2759"/>
<keyword evidence="8" id="KW-0325">Glycoprotein</keyword>
<evidence type="ECO:0000256" key="9">
    <source>
        <dbReference type="ARBA" id="ARBA00023288"/>
    </source>
</evidence>
<protein>
    <submittedName>
        <fullName evidence="14">Fasciclin-like arabinogalactan protein 3-like</fullName>
    </submittedName>
</protein>
<dbReference type="STRING" id="57577.A0A2K3L7A6"/>
<evidence type="ECO:0000256" key="12">
    <source>
        <dbReference type="SAM" id="SignalP"/>
    </source>
</evidence>
<comment type="caution">
    <text evidence="14">The sequence shown here is derived from an EMBL/GenBank/DDBJ whole genome shotgun (WGS) entry which is preliminary data.</text>
</comment>
<dbReference type="PANTHER" id="PTHR32382:SF6">
    <property type="entry name" value="FASCICLIN-LIKE ARABINOGALACTAN PROTEIN 14"/>
    <property type="match status" value="1"/>
</dbReference>
<keyword evidence="6" id="KW-0654">Proteoglycan</keyword>
<evidence type="ECO:0000313" key="15">
    <source>
        <dbReference type="Proteomes" id="UP000236291"/>
    </source>
</evidence>
<dbReference type="EMBL" id="ASHM01027482">
    <property type="protein sequence ID" value="PNX74410.1"/>
    <property type="molecule type" value="Genomic_DNA"/>
</dbReference>
<dbReference type="Pfam" id="PF02469">
    <property type="entry name" value="Fasciclin"/>
    <property type="match status" value="1"/>
</dbReference>
<evidence type="ECO:0000259" key="13">
    <source>
        <dbReference type="PROSITE" id="PS50213"/>
    </source>
</evidence>
<evidence type="ECO:0000256" key="2">
    <source>
        <dbReference type="ARBA" id="ARBA00007843"/>
    </source>
</evidence>
<comment type="function">
    <text evidence="10">May be a cell surface adhesion protein.</text>
</comment>
<evidence type="ECO:0000256" key="11">
    <source>
        <dbReference type="SAM" id="MobiDB-lite"/>
    </source>
</evidence>
<dbReference type="GO" id="GO:0005886">
    <property type="term" value="C:plasma membrane"/>
    <property type="evidence" value="ECO:0007669"/>
    <property type="project" value="UniProtKB-SubCell"/>
</dbReference>
<dbReference type="InterPro" id="IPR000782">
    <property type="entry name" value="FAS1_domain"/>
</dbReference>
<gene>
    <name evidence="14" type="ORF">L195_g030329</name>
</gene>
<keyword evidence="7" id="KW-0472">Membrane</keyword>
<evidence type="ECO:0000256" key="4">
    <source>
        <dbReference type="ARBA" id="ARBA00022622"/>
    </source>
</evidence>
<accession>A0A2K3L7A6</accession>
<evidence type="ECO:0000256" key="8">
    <source>
        <dbReference type="ARBA" id="ARBA00023180"/>
    </source>
</evidence>
<comment type="subcellular location">
    <subcellularLocation>
        <location evidence="1">Cell membrane</location>
        <topology evidence="1">Lipid-anchor</topology>
        <topology evidence="1">GPI-anchor</topology>
    </subcellularLocation>
</comment>
<feature type="compositionally biased region" description="Low complexity" evidence="11">
    <location>
        <begin position="209"/>
        <end position="243"/>
    </location>
</feature>
<evidence type="ECO:0000256" key="1">
    <source>
        <dbReference type="ARBA" id="ARBA00004609"/>
    </source>
</evidence>
<dbReference type="GO" id="GO:0098552">
    <property type="term" value="C:side of membrane"/>
    <property type="evidence" value="ECO:0007669"/>
    <property type="project" value="UniProtKB-KW"/>
</dbReference>
<dbReference type="PANTHER" id="PTHR32382">
    <property type="entry name" value="FASCICLIN-LIKE ARABINOGALACTAN PROTEIN"/>
    <property type="match status" value="1"/>
</dbReference>
<reference evidence="14 15" key="2">
    <citation type="journal article" date="2017" name="Front. Plant Sci.">
        <title>Gene Classification and Mining of Molecular Markers Useful in Red Clover (Trifolium pratense) Breeding.</title>
        <authorList>
            <person name="Istvanek J."/>
            <person name="Dluhosova J."/>
            <person name="Dluhos P."/>
            <person name="Patkova L."/>
            <person name="Nedelnik J."/>
            <person name="Repkova J."/>
        </authorList>
    </citation>
    <scope>NUCLEOTIDE SEQUENCE [LARGE SCALE GENOMIC DNA]</scope>
    <source>
        <strain evidence="15">cv. Tatra</strain>
        <tissue evidence="14">Young leaves</tissue>
    </source>
</reference>
<proteinExistence type="inferred from homology"/>
<comment type="similarity">
    <text evidence="2">Belongs to the fasciclin-like AGP family.</text>
</comment>